<comment type="caution">
    <text evidence="1">The sequence shown here is derived from an EMBL/GenBank/DDBJ whole genome shotgun (WGS) entry which is preliminary data.</text>
</comment>
<dbReference type="AlphaFoldDB" id="A0A7L4PC77"/>
<organism evidence="1 2">
    <name type="scientific">Pyrobaculum arsenaticum</name>
    <dbReference type="NCBI Taxonomy" id="121277"/>
    <lineage>
        <taxon>Archaea</taxon>
        <taxon>Thermoproteota</taxon>
        <taxon>Thermoprotei</taxon>
        <taxon>Thermoproteales</taxon>
        <taxon>Thermoproteaceae</taxon>
        <taxon>Pyrobaculum</taxon>
    </lineage>
</organism>
<proteinExistence type="predicted"/>
<protein>
    <submittedName>
        <fullName evidence="1">Uncharacterized protein</fullName>
    </submittedName>
</protein>
<gene>
    <name evidence="1" type="ORF">HC235_11490</name>
</gene>
<name>A0A7L4PC77_9CREN</name>
<dbReference type="GeneID" id="5054780"/>
<accession>A0A7L4PC77</accession>
<evidence type="ECO:0000313" key="2">
    <source>
        <dbReference type="Proteomes" id="UP000554766"/>
    </source>
</evidence>
<reference evidence="1 2" key="1">
    <citation type="journal article" date="2020" name="Nat. Commun.">
        <title>The structures of two archaeal type IV pili illuminate evolutionary relationships.</title>
        <authorList>
            <person name="Wang F."/>
            <person name="Baquero D.P."/>
            <person name="Su Z."/>
            <person name="Beltran L.C."/>
            <person name="Prangishvili D."/>
            <person name="Krupovic M."/>
            <person name="Egelman E.H."/>
        </authorList>
    </citation>
    <scope>NUCLEOTIDE SEQUENCE [LARGE SCALE GENOMIC DNA]</scope>
    <source>
        <strain evidence="1 2">2GA</strain>
    </source>
</reference>
<dbReference type="Proteomes" id="UP000554766">
    <property type="component" value="Unassembled WGS sequence"/>
</dbReference>
<keyword evidence="2" id="KW-1185">Reference proteome</keyword>
<evidence type="ECO:0000313" key="1">
    <source>
        <dbReference type="EMBL" id="NYR16538.1"/>
    </source>
</evidence>
<dbReference type="EMBL" id="JAAVJF010000006">
    <property type="protein sequence ID" value="NYR16538.1"/>
    <property type="molecule type" value="Genomic_DNA"/>
</dbReference>
<sequence>MICASLQECIEMIAPKQIFAASSPLGGLGVLQLAQRYKLVAVTSGPVFNKIAVLEAIDNYGAEVRYAPRLHAAVYKMIGERECWVAGPPLTKSAVDGSSTSLSLYACTKAEGIDKIFSMGKPIESVNSRVLGGGRDGRDFDIVTQLRSLQVKGDDEEEVADKIIRSGAIGVDDLDVVSQMMWRLVSKWRARSAVVFKDPHVGLGISIPMIYYAVKAIALGQDCAEGKCIKTTTKLLERALKAVPSSKIHETWSSALRDPQSRRRIEESPYIPALLLLTGKVDVEYEVSTRIYKLRSTG</sequence>
<dbReference type="RefSeq" id="WP_011901398.1">
    <property type="nucleotide sequence ID" value="NZ_JAAVJF010000006.1"/>
</dbReference>
<dbReference type="OMA" id="ECWVAGP"/>